<dbReference type="Proteomes" id="UP000671828">
    <property type="component" value="Chromosome"/>
</dbReference>
<evidence type="ECO:0000313" key="5">
    <source>
        <dbReference type="Proteomes" id="UP001195724"/>
    </source>
</evidence>
<gene>
    <name evidence="3" type="ORF">J7S33_16730</name>
    <name evidence="2" type="ORF">JOE68_003251</name>
</gene>
<keyword evidence="5" id="KW-1185">Reference proteome</keyword>
<evidence type="ECO:0000313" key="2">
    <source>
        <dbReference type="EMBL" id="MBM7812386.1"/>
    </source>
</evidence>
<evidence type="ECO:0000256" key="1">
    <source>
        <dbReference type="SAM" id="MobiDB-lite"/>
    </source>
</evidence>
<protein>
    <submittedName>
        <fullName evidence="3">DUF3558 domain-containing protein</fullName>
    </submittedName>
</protein>
<dbReference type="PROSITE" id="PS51257">
    <property type="entry name" value="PROKAR_LIPOPROTEIN"/>
    <property type="match status" value="1"/>
</dbReference>
<sequence>MRPVKSAAVACAAFAVLVGCSSGEKGNPTPDPSAVGASESGATETAAPSPQRPKEIKLEGVDPCSLVSKEQREQWGAPRVENRPTEVVKGAGASPSCSFVTGAGVQPSFSYNLSLITGKGVEYWTSTGNLDVAEKEVGGYPAKQVNFKGTSKTDCFVAVDVADGQQLYVQFLPISRIFSQDQMCQNAAKGAETALATLQTLK</sequence>
<dbReference type="Proteomes" id="UP001195724">
    <property type="component" value="Unassembled WGS sequence"/>
</dbReference>
<evidence type="ECO:0000313" key="3">
    <source>
        <dbReference type="EMBL" id="QTR01143.1"/>
    </source>
</evidence>
<proteinExistence type="predicted"/>
<evidence type="ECO:0000313" key="4">
    <source>
        <dbReference type="Proteomes" id="UP000671828"/>
    </source>
</evidence>
<dbReference type="InterPro" id="IPR024520">
    <property type="entry name" value="DUF3558"/>
</dbReference>
<dbReference type="RefSeq" id="WP_204843163.1">
    <property type="nucleotide sequence ID" value="NZ_JAFBCL010000001.1"/>
</dbReference>
<dbReference type="EMBL" id="JAFBCL010000001">
    <property type="protein sequence ID" value="MBM7812386.1"/>
    <property type="molecule type" value="Genomic_DNA"/>
</dbReference>
<dbReference type="EMBL" id="CP072788">
    <property type="protein sequence ID" value="QTR01143.1"/>
    <property type="molecule type" value="Genomic_DNA"/>
</dbReference>
<reference evidence="3" key="2">
    <citation type="submission" date="2021-04" db="EMBL/GenBank/DDBJ databases">
        <title>Saccharothrix algeriensis WGS.</title>
        <authorList>
            <person name="Stuskova K."/>
            <person name="Hakalova E."/>
            <person name="Tebbal A.B."/>
            <person name="Eichmeier A."/>
        </authorList>
    </citation>
    <scope>NUCLEOTIDE SEQUENCE</scope>
    <source>
        <strain evidence="3">NRRL B-24137</strain>
    </source>
</reference>
<dbReference type="Pfam" id="PF12079">
    <property type="entry name" value="DUF3558"/>
    <property type="match status" value="1"/>
</dbReference>
<reference evidence="2 5" key="1">
    <citation type="submission" date="2021-01" db="EMBL/GenBank/DDBJ databases">
        <title>Sequencing the genomes of 1000 actinobacteria strains.</title>
        <authorList>
            <person name="Klenk H.-P."/>
        </authorList>
    </citation>
    <scope>NUCLEOTIDE SEQUENCE [LARGE SCALE GENOMIC DNA]</scope>
    <source>
        <strain evidence="2 5">DSM 44581</strain>
    </source>
</reference>
<dbReference type="AlphaFoldDB" id="A0A8T8HRD3"/>
<accession>A0A8T8HRD3</accession>
<feature type="region of interest" description="Disordered" evidence="1">
    <location>
        <begin position="21"/>
        <end position="56"/>
    </location>
</feature>
<organism evidence="3 4">
    <name type="scientific">Saccharothrix algeriensis</name>
    <dbReference type="NCBI Taxonomy" id="173560"/>
    <lineage>
        <taxon>Bacteria</taxon>
        <taxon>Bacillati</taxon>
        <taxon>Actinomycetota</taxon>
        <taxon>Actinomycetes</taxon>
        <taxon>Pseudonocardiales</taxon>
        <taxon>Pseudonocardiaceae</taxon>
        <taxon>Saccharothrix</taxon>
    </lineage>
</organism>
<name>A0A8T8HRD3_9PSEU</name>